<keyword evidence="6" id="KW-0687">Ribonucleoprotein</keyword>
<reference evidence="10" key="2">
    <citation type="submission" date="2021-03" db="UniProtKB">
        <authorList>
            <consortium name="Ensembl"/>
        </authorList>
    </citation>
    <scope>IDENTIFICATION</scope>
</reference>
<dbReference type="NCBIfam" id="TIGR01308">
    <property type="entry name" value="rpmD_bact"/>
    <property type="match status" value="1"/>
</dbReference>
<dbReference type="InterPro" id="IPR005996">
    <property type="entry name" value="Ribosomal_uL30_bac-type"/>
</dbReference>
<organism evidence="10">
    <name type="scientific">Xenopus tropicalis</name>
    <name type="common">Western clawed frog</name>
    <name type="synonym">Silurana tropicalis</name>
    <dbReference type="NCBI Taxonomy" id="8364"/>
    <lineage>
        <taxon>Eukaryota</taxon>
        <taxon>Metazoa</taxon>
        <taxon>Chordata</taxon>
        <taxon>Craniata</taxon>
        <taxon>Vertebrata</taxon>
        <taxon>Euteleostomi</taxon>
        <taxon>Amphibia</taxon>
        <taxon>Batrachia</taxon>
        <taxon>Anura</taxon>
        <taxon>Pipoidea</taxon>
        <taxon>Pipidae</taxon>
        <taxon>Xenopodinae</taxon>
        <taxon>Xenopus</taxon>
        <taxon>Silurana</taxon>
    </lineage>
</organism>
<protein>
    <recommendedName>
        <fullName evidence="7">Large ribosomal subunit protein uL30m</fullName>
    </recommendedName>
    <alternativeName>
        <fullName evidence="8">39S ribosomal protein L30, mitochondrial</fullName>
    </alternativeName>
</protein>
<dbReference type="GO" id="GO:0006412">
    <property type="term" value="P:translation"/>
    <property type="evidence" value="ECO:0007669"/>
    <property type="project" value="InterPro"/>
</dbReference>
<dbReference type="OMA" id="HSKEHEM"/>
<comment type="subcellular location">
    <subcellularLocation>
        <location evidence="1">Mitochondrion</location>
    </subcellularLocation>
</comment>
<dbReference type="Bgee" id="ENSXETG00000026571">
    <property type="expression patterns" value="Expressed in egg cell and 14 other cell types or tissues"/>
</dbReference>
<dbReference type="GO" id="GO:0005743">
    <property type="term" value="C:mitochondrial inner membrane"/>
    <property type="evidence" value="ECO:0007669"/>
    <property type="project" value="UniProtKB-ARBA"/>
</dbReference>
<dbReference type="GO" id="GO:0015934">
    <property type="term" value="C:large ribosomal subunit"/>
    <property type="evidence" value="ECO:0007669"/>
    <property type="project" value="InterPro"/>
</dbReference>
<evidence type="ECO:0000256" key="8">
    <source>
        <dbReference type="ARBA" id="ARBA00035356"/>
    </source>
</evidence>
<dbReference type="PANTHER" id="PTHR15892:SF2">
    <property type="entry name" value="LARGE RIBOSOMAL SUBUNIT PROTEIN UL30M"/>
    <property type="match status" value="1"/>
</dbReference>
<evidence type="ECO:0000259" key="9">
    <source>
        <dbReference type="Pfam" id="PF00327"/>
    </source>
</evidence>
<gene>
    <name evidence="10 12 13" type="primary">mrpl30</name>
</gene>
<evidence type="ECO:0000256" key="6">
    <source>
        <dbReference type="ARBA" id="ARBA00023274"/>
    </source>
</evidence>
<dbReference type="Xenbase" id="XB-GENE-945512">
    <property type="gene designation" value="mrpl30"/>
</dbReference>
<dbReference type="GeneID" id="548902"/>
<dbReference type="InterPro" id="IPR036919">
    <property type="entry name" value="Ribo_uL30_ferredoxin-like_sf"/>
</dbReference>
<dbReference type="CDD" id="cd01658">
    <property type="entry name" value="Ribosomal_L30"/>
    <property type="match status" value="1"/>
</dbReference>
<evidence type="ECO:0000313" key="11">
    <source>
        <dbReference type="Proteomes" id="UP000008143"/>
    </source>
</evidence>
<dbReference type="CTD" id="51263"/>
<dbReference type="PANTHER" id="PTHR15892">
    <property type="entry name" value="MITOCHONDRIAL RIBOSOMAL PROTEIN L30"/>
    <property type="match status" value="1"/>
</dbReference>
<sequence length="194" mass="22242">MMMYMSCAKYVVITFRPSSCQEGRSADERKIVMAGLCRKFVQKNTFHSKCLSEYPGLSLTWSFWIRHKFTKSRIPDEVLQPQPGDHEKYGGDPQQPHKLHLVTRIKSGVGRPYWEKKTLELLGLQKAHKTVVHKNIPAVNAKLKTVKHLVRVQPLKLPHGLPSEEDISDTFLKSSGELVIRKRLQPTETKLVES</sequence>
<keyword evidence="5" id="KW-0496">Mitochondrion</keyword>
<evidence type="ECO:0000256" key="2">
    <source>
        <dbReference type="ARBA" id="ARBA00007594"/>
    </source>
</evidence>
<dbReference type="Gene3D" id="3.30.1390.20">
    <property type="entry name" value="Ribosomal protein L30, ferredoxin-like fold domain"/>
    <property type="match status" value="1"/>
</dbReference>
<dbReference type="AlphaFoldDB" id="A0A803JLY1"/>
<dbReference type="Ensembl" id="ENSXETT00000121720">
    <property type="protein sequence ID" value="ENSXETP00000108961"/>
    <property type="gene ID" value="ENSXETG00000026571"/>
</dbReference>
<keyword evidence="11" id="KW-1185">Reference proteome</keyword>
<evidence type="ECO:0000256" key="5">
    <source>
        <dbReference type="ARBA" id="ARBA00023128"/>
    </source>
</evidence>
<name>A0A803JLY1_XENTR</name>
<reference evidence="10" key="1">
    <citation type="journal article" date="2010" name="Science">
        <title>The genome of the Western clawed frog Xenopus tropicalis.</title>
        <authorList>
            <person name="Hellsten U."/>
            <person name="Harland R.M."/>
            <person name="Gilchrist M.J."/>
            <person name="Hendrix D."/>
            <person name="Jurka J."/>
            <person name="Kapitonov V."/>
            <person name="Ovcharenko I."/>
            <person name="Putnam N.H."/>
            <person name="Shu S."/>
            <person name="Taher L."/>
            <person name="Blitz I.L."/>
            <person name="Blumberg B."/>
            <person name="Dichmann D.S."/>
            <person name="Dubchak I."/>
            <person name="Amaya E."/>
            <person name="Detter J.C."/>
            <person name="Fletcher R."/>
            <person name="Gerhard D.S."/>
            <person name="Goodstein D."/>
            <person name="Graves T."/>
            <person name="Grigoriev I.V."/>
            <person name="Grimwood J."/>
            <person name="Kawashima T."/>
            <person name="Lindquist E."/>
            <person name="Lucas S.M."/>
            <person name="Mead P.E."/>
            <person name="Mitros T."/>
            <person name="Ogino H."/>
            <person name="Ohta Y."/>
            <person name="Poliakov A.V."/>
            <person name="Pollet N."/>
            <person name="Robert J."/>
            <person name="Salamov A."/>
            <person name="Sater A.K."/>
            <person name="Schmutz J."/>
            <person name="Terry A."/>
            <person name="Vize P.D."/>
            <person name="Warren W.C."/>
            <person name="Wells D."/>
            <person name="Wills A."/>
            <person name="Wilson R.K."/>
            <person name="Zimmerman L.B."/>
            <person name="Zorn A.M."/>
            <person name="Grainger R."/>
            <person name="Grammer T."/>
            <person name="Khokha M.K."/>
            <person name="Richardson P.M."/>
            <person name="Rokhsar D.S."/>
        </authorList>
    </citation>
    <scope>NUCLEOTIDE SEQUENCE [LARGE SCALE GENOMIC DNA]</scope>
    <source>
        <strain evidence="10">Nigerian</strain>
    </source>
</reference>
<accession>A0A803JLY1</accession>
<dbReference type="OrthoDB" id="9973389at2759"/>
<dbReference type="Pfam" id="PF00327">
    <property type="entry name" value="Ribosomal_L30"/>
    <property type="match status" value="1"/>
</dbReference>
<dbReference type="AGR" id="Xenbase:XB-GENE-945512"/>
<evidence type="ECO:0000313" key="10">
    <source>
        <dbReference type="Ensembl" id="ENSXETP00000108961"/>
    </source>
</evidence>
<evidence type="ECO:0000256" key="1">
    <source>
        <dbReference type="ARBA" id="ARBA00004173"/>
    </source>
</evidence>
<evidence type="ECO:0000256" key="7">
    <source>
        <dbReference type="ARBA" id="ARBA00035281"/>
    </source>
</evidence>
<keyword evidence="3" id="KW-0809">Transit peptide</keyword>
<evidence type="ECO:0000256" key="3">
    <source>
        <dbReference type="ARBA" id="ARBA00022946"/>
    </source>
</evidence>
<reference evidence="12" key="3">
    <citation type="submission" date="2025-04" db="UniProtKB">
        <authorList>
            <consortium name="RefSeq"/>
        </authorList>
    </citation>
    <scope>IDENTIFICATION</scope>
    <source>
        <strain evidence="12">Nigerian</strain>
        <tissue evidence="12">Liver and blood</tissue>
    </source>
</reference>
<dbReference type="FunFam" id="3.30.1390.20:FF:000005">
    <property type="entry name" value="39S ribosomal protein L30, mitochondrial"/>
    <property type="match status" value="1"/>
</dbReference>
<dbReference type="Proteomes" id="UP000008143">
    <property type="component" value="Chromosome 2"/>
</dbReference>
<dbReference type="RefSeq" id="XP_012812384.1">
    <property type="nucleotide sequence ID" value="XM_012956930.3"/>
</dbReference>
<evidence type="ECO:0000313" key="12">
    <source>
        <dbReference type="RefSeq" id="XP_012812384.1"/>
    </source>
</evidence>
<dbReference type="SUPFAM" id="SSF55129">
    <property type="entry name" value="Ribosomal protein L30p/L7e"/>
    <property type="match status" value="1"/>
</dbReference>
<dbReference type="GeneTree" id="ENSGT00940000163829"/>
<keyword evidence="4 12" id="KW-0689">Ribosomal protein</keyword>
<proteinExistence type="inferred from homology"/>
<comment type="similarity">
    <text evidence="2">Belongs to the universal ribosomal protein uL30 family.</text>
</comment>
<dbReference type="InterPro" id="IPR016082">
    <property type="entry name" value="Ribosomal_uL30_ferredoxin-like"/>
</dbReference>
<feature type="domain" description="Large ribosomal subunit protein uL30-like ferredoxin-like fold" evidence="9">
    <location>
        <begin position="101"/>
        <end position="150"/>
    </location>
</feature>
<evidence type="ECO:0000256" key="4">
    <source>
        <dbReference type="ARBA" id="ARBA00022980"/>
    </source>
</evidence>
<dbReference type="GO" id="GO:0003735">
    <property type="term" value="F:structural constituent of ribosome"/>
    <property type="evidence" value="ECO:0007669"/>
    <property type="project" value="InterPro"/>
</dbReference>
<evidence type="ECO:0000313" key="13">
    <source>
        <dbReference type="Xenbase" id="XB-GENE-945512"/>
    </source>
</evidence>